<evidence type="ECO:0000313" key="4">
    <source>
        <dbReference type="Proteomes" id="UP000091926"/>
    </source>
</evidence>
<dbReference type="EMBL" id="CP016173">
    <property type="protein sequence ID" value="ANN80805.1"/>
    <property type="molecule type" value="Genomic_DNA"/>
</dbReference>
<evidence type="ECO:0000259" key="2">
    <source>
        <dbReference type="Pfam" id="PF08805"/>
    </source>
</evidence>
<sequence>MQSAIKINALSSISKRRRARGSFITEFMGTWGLYALIGALALAAIGTAYIIFWGTSETENVSRLYSGVMPLKSARGGYGPEGTDLVPVLVSTDVVPRNMNVTGTGASAQIRNNWGGTVTVVSADGGQKFTISLGSVPSTQCPKMVQTLSNSGSFSAITVGSTAITDIPTTIAEASAACGTGGAVDIALTSQN</sequence>
<accession>A0A193GLQ7</accession>
<dbReference type="InterPro" id="IPR014911">
    <property type="entry name" value="PilS_N"/>
</dbReference>
<keyword evidence="1" id="KW-0472">Membrane</keyword>
<name>A0A193GLQ7_9BORD</name>
<dbReference type="Proteomes" id="UP000091926">
    <property type="component" value="Plasmid unnamed1"/>
</dbReference>
<feature type="transmembrane region" description="Helical" evidence="1">
    <location>
        <begin position="31"/>
        <end position="53"/>
    </location>
</feature>
<dbReference type="AlphaFoldDB" id="A0A193GLQ7"/>
<geneLocation type="plasmid" evidence="3 4">
    <name>unnamed1</name>
</geneLocation>
<dbReference type="InterPro" id="IPR045584">
    <property type="entry name" value="Pilin-like"/>
</dbReference>
<gene>
    <name evidence="3" type="ORF">BAU07_26100</name>
</gene>
<dbReference type="KEGG" id="bfz:BAU07_26100"/>
<keyword evidence="4" id="KW-1185">Reference proteome</keyword>
<keyword evidence="3" id="KW-0614">Plasmid</keyword>
<evidence type="ECO:0000256" key="1">
    <source>
        <dbReference type="SAM" id="Phobius"/>
    </source>
</evidence>
<protein>
    <recommendedName>
        <fullName evidence="2">Type 4 secretion system PilS N-terminal domain-containing protein</fullName>
    </recommendedName>
</protein>
<keyword evidence="1" id="KW-1133">Transmembrane helix</keyword>
<feature type="domain" description="Type 4 secretion system PilS N-terminal" evidence="2">
    <location>
        <begin position="56"/>
        <end position="190"/>
    </location>
</feature>
<dbReference type="RefSeq" id="WP_066665782.1">
    <property type="nucleotide sequence ID" value="NZ_CBCSCL010000020.1"/>
</dbReference>
<dbReference type="SUPFAM" id="SSF54523">
    <property type="entry name" value="Pili subunits"/>
    <property type="match status" value="1"/>
</dbReference>
<organism evidence="3 4">
    <name type="scientific">Bordetella flabilis</name>
    <dbReference type="NCBI Taxonomy" id="463014"/>
    <lineage>
        <taxon>Bacteria</taxon>
        <taxon>Pseudomonadati</taxon>
        <taxon>Pseudomonadota</taxon>
        <taxon>Betaproteobacteria</taxon>
        <taxon>Burkholderiales</taxon>
        <taxon>Alcaligenaceae</taxon>
        <taxon>Bordetella</taxon>
    </lineage>
</organism>
<reference evidence="3 4" key="1">
    <citation type="submission" date="2016-06" db="EMBL/GenBank/DDBJ databases">
        <title>Complete genome sequences of Bordetella bronchialis and Bordetella flabilis.</title>
        <authorList>
            <person name="LiPuma J.J."/>
            <person name="Spilker T."/>
        </authorList>
    </citation>
    <scope>NUCLEOTIDE SEQUENCE [LARGE SCALE GENOMIC DNA]</scope>
    <source>
        <strain evidence="3 4">AU10664</strain>
        <plasmid evidence="3 4">unnamed1</plasmid>
    </source>
</reference>
<evidence type="ECO:0000313" key="3">
    <source>
        <dbReference type="EMBL" id="ANN80805.1"/>
    </source>
</evidence>
<dbReference type="OrthoDB" id="6464241at2"/>
<proteinExistence type="predicted"/>
<keyword evidence="1" id="KW-0812">Transmembrane</keyword>
<dbReference type="Pfam" id="PF08805">
    <property type="entry name" value="PilS"/>
    <property type="match status" value="1"/>
</dbReference>
<dbReference type="Gene3D" id="3.30.1690.10">
    <property type="entry name" value="TcpA-like pilin"/>
    <property type="match status" value="1"/>
</dbReference>